<dbReference type="InterPro" id="IPR042262">
    <property type="entry name" value="CN_hydtase_beta_C"/>
</dbReference>
<dbReference type="InterPro" id="IPR008990">
    <property type="entry name" value="Elect_transpt_acc-like_dom_sf"/>
</dbReference>
<dbReference type="EC" id="4.2.1.84" evidence="5"/>
<evidence type="ECO:0000256" key="4">
    <source>
        <dbReference type="ARBA" id="ARBA00044877"/>
    </source>
</evidence>
<dbReference type="Pfam" id="PF02211">
    <property type="entry name" value="NHase_beta_C"/>
    <property type="match status" value="1"/>
</dbReference>
<evidence type="ECO:0000313" key="8">
    <source>
        <dbReference type="EMBL" id="SPF30104.1"/>
    </source>
</evidence>
<sequence>MNGGADLGGVMGFGPVVEEADEPNFHAEWEARVLGMVVALGACGQWTLDQSRFARENRPPPAYMMMSYYEIWLEAAITLMTERGMITATELEQGRALQAPIAIRRRLVAADVEAVLNAGGPVNRPEIGEPAFAPGDRIRTINLHPEGHTRLPRYARDKTGTVTKVHGFHVYPDDSVSGQERAEWLYQITFDARTLWGPKQSPRDIVTLDLWQPYLIANP</sequence>
<feature type="domain" description="Nitrile hydratase beta subunit-like N-terminal" evidence="7">
    <location>
        <begin position="1"/>
        <end position="98"/>
    </location>
</feature>
<dbReference type="InterPro" id="IPR003168">
    <property type="entry name" value="Nitrile_hydratase_bsu"/>
</dbReference>
<evidence type="ECO:0000259" key="6">
    <source>
        <dbReference type="Pfam" id="PF02211"/>
    </source>
</evidence>
<gene>
    <name evidence="8" type="primary">nthB</name>
    <name evidence="8" type="ORF">POI8812_02434</name>
</gene>
<evidence type="ECO:0000259" key="7">
    <source>
        <dbReference type="Pfam" id="PF21006"/>
    </source>
</evidence>
<evidence type="ECO:0000256" key="1">
    <source>
        <dbReference type="ARBA" id="ARBA00004042"/>
    </source>
</evidence>
<organism evidence="8 9">
    <name type="scientific">Pontivivens insulae</name>
    <dbReference type="NCBI Taxonomy" id="1639689"/>
    <lineage>
        <taxon>Bacteria</taxon>
        <taxon>Pseudomonadati</taxon>
        <taxon>Pseudomonadota</taxon>
        <taxon>Alphaproteobacteria</taxon>
        <taxon>Rhodobacterales</taxon>
        <taxon>Paracoccaceae</taxon>
        <taxon>Pontivivens</taxon>
    </lineage>
</organism>
<comment type="function">
    <text evidence="1 5">NHase catalyzes the hydration of various nitrile compounds to the corresponding amides.</text>
</comment>
<proteinExistence type="inferred from homology"/>
<evidence type="ECO:0000256" key="2">
    <source>
        <dbReference type="ARBA" id="ARBA00009098"/>
    </source>
</evidence>
<dbReference type="SUPFAM" id="SSF50090">
    <property type="entry name" value="Electron transport accessory proteins"/>
    <property type="match status" value="1"/>
</dbReference>
<keyword evidence="9" id="KW-1185">Reference proteome</keyword>
<dbReference type="GO" id="GO:0018822">
    <property type="term" value="F:nitrile hydratase activity"/>
    <property type="evidence" value="ECO:0007669"/>
    <property type="project" value="UniProtKB-EC"/>
</dbReference>
<comment type="similarity">
    <text evidence="2 5">Belongs to the nitrile hydratase subunit beta family.</text>
</comment>
<dbReference type="InterPro" id="IPR024690">
    <property type="entry name" value="CN_hydtase_beta_dom_C"/>
</dbReference>
<dbReference type="Proteomes" id="UP000244932">
    <property type="component" value="Unassembled WGS sequence"/>
</dbReference>
<reference evidence="8 9" key="1">
    <citation type="submission" date="2018-03" db="EMBL/GenBank/DDBJ databases">
        <authorList>
            <person name="Keele B.F."/>
        </authorList>
    </citation>
    <scope>NUCLEOTIDE SEQUENCE [LARGE SCALE GENOMIC DNA]</scope>
    <source>
        <strain evidence="8 9">CeCT 8812</strain>
    </source>
</reference>
<keyword evidence="3 5" id="KW-0456">Lyase</keyword>
<evidence type="ECO:0000256" key="5">
    <source>
        <dbReference type="PIRNR" id="PIRNR001427"/>
    </source>
</evidence>
<protein>
    <recommendedName>
        <fullName evidence="5">Nitrile hydratase subunit beta</fullName>
        <shortName evidence="5">NHase</shortName>
        <ecNumber evidence="5">4.2.1.84</ecNumber>
    </recommendedName>
</protein>
<dbReference type="AlphaFoldDB" id="A0A2R8ACY1"/>
<dbReference type="PIRSF" id="PIRSF001427">
    <property type="entry name" value="NHase_beta"/>
    <property type="match status" value="1"/>
</dbReference>
<dbReference type="InterPro" id="IPR049054">
    <property type="entry name" value="CN_hydtase_beta-like_N"/>
</dbReference>
<dbReference type="GO" id="GO:0046914">
    <property type="term" value="F:transition metal ion binding"/>
    <property type="evidence" value="ECO:0007669"/>
    <property type="project" value="InterPro"/>
</dbReference>
<dbReference type="Gene3D" id="1.10.472.20">
    <property type="entry name" value="Nitrile hydratase, beta subunit"/>
    <property type="match status" value="1"/>
</dbReference>
<evidence type="ECO:0000313" key="9">
    <source>
        <dbReference type="Proteomes" id="UP000244932"/>
    </source>
</evidence>
<dbReference type="EMBL" id="OMKW01000003">
    <property type="protein sequence ID" value="SPF30104.1"/>
    <property type="molecule type" value="Genomic_DNA"/>
</dbReference>
<dbReference type="NCBIfam" id="TIGR03888">
    <property type="entry name" value="nitrile_beta"/>
    <property type="match status" value="1"/>
</dbReference>
<dbReference type="OrthoDB" id="3478924at2"/>
<feature type="domain" description="Nitrile hydratase beta subunit" evidence="6">
    <location>
        <begin position="123"/>
        <end position="215"/>
    </location>
</feature>
<dbReference type="Gene3D" id="2.30.30.50">
    <property type="match status" value="1"/>
</dbReference>
<dbReference type="RefSeq" id="WP_108782826.1">
    <property type="nucleotide sequence ID" value="NZ_OMKW01000003.1"/>
</dbReference>
<name>A0A2R8ACY1_9RHOB</name>
<comment type="catalytic activity">
    <reaction evidence="4 5">
        <text>an aliphatic primary amide = an aliphatic nitrile + H2O</text>
        <dbReference type="Rhea" id="RHEA:12673"/>
        <dbReference type="ChEBI" id="CHEBI:15377"/>
        <dbReference type="ChEBI" id="CHEBI:65285"/>
        <dbReference type="ChEBI" id="CHEBI:80291"/>
        <dbReference type="EC" id="4.2.1.84"/>
    </reaction>
</comment>
<accession>A0A2R8ACY1</accession>
<evidence type="ECO:0000256" key="3">
    <source>
        <dbReference type="ARBA" id="ARBA00023239"/>
    </source>
</evidence>
<dbReference type="Pfam" id="PF21006">
    <property type="entry name" value="NHase_beta_N"/>
    <property type="match status" value="1"/>
</dbReference>